<keyword evidence="2" id="KW-1185">Reference proteome</keyword>
<proteinExistence type="predicted"/>
<comment type="caution">
    <text evidence="1">The sequence shown here is derived from an EMBL/GenBank/DDBJ whole genome shotgun (WGS) entry which is preliminary data.</text>
</comment>
<dbReference type="Proteomes" id="UP000193411">
    <property type="component" value="Unassembled WGS sequence"/>
</dbReference>
<gene>
    <name evidence="1" type="ORF">BCR44DRAFT_79749</name>
</gene>
<accession>A0A1Y2I4T1</accession>
<sequence>MSSQSPSPPLSPAMMALPQSHTPELAASTALDLPHELLSTVVSLAQPKPIVPMASSILKSICIEGRLIHVAWRNCLLLRPAMEIKHSRTAHNFNLRRVLQFLFNATHLENGTCAKTSFAPTKPRRSDPIFTSEFVDWLYCSPFAKPLAIGKQSSGPFTFRWWHYPNDQFVLPVYFIRTGHLDLLESCLLHQKYAEFVLAWPSWKCLAFISPPRTFNLFEELSWPLPPQGTDFCKLPGHICTG</sequence>
<reference evidence="1 2" key="1">
    <citation type="submission" date="2016-07" db="EMBL/GenBank/DDBJ databases">
        <title>Pervasive Adenine N6-methylation of Active Genes in Fungi.</title>
        <authorList>
            <consortium name="DOE Joint Genome Institute"/>
            <person name="Mondo S.J."/>
            <person name="Dannebaum R.O."/>
            <person name="Kuo R.C."/>
            <person name="Labutti K."/>
            <person name="Haridas S."/>
            <person name="Kuo A."/>
            <person name="Salamov A."/>
            <person name="Ahrendt S.R."/>
            <person name="Lipzen A."/>
            <person name="Sullivan W."/>
            <person name="Andreopoulos W.B."/>
            <person name="Clum A."/>
            <person name="Lindquist E."/>
            <person name="Daum C."/>
            <person name="Ramamoorthy G.K."/>
            <person name="Gryganskyi A."/>
            <person name="Culley D."/>
            <person name="Magnuson J.K."/>
            <person name="James T.Y."/>
            <person name="O'Malley M.A."/>
            <person name="Stajich J.E."/>
            <person name="Spatafora J.W."/>
            <person name="Visel A."/>
            <person name="Grigoriev I.V."/>
        </authorList>
    </citation>
    <scope>NUCLEOTIDE SEQUENCE [LARGE SCALE GENOMIC DNA]</scope>
    <source>
        <strain evidence="1 2">PL171</strain>
    </source>
</reference>
<evidence type="ECO:0000313" key="1">
    <source>
        <dbReference type="EMBL" id="ORZ40522.1"/>
    </source>
</evidence>
<protein>
    <submittedName>
        <fullName evidence="1">Uncharacterized protein</fullName>
    </submittedName>
</protein>
<organism evidence="1 2">
    <name type="scientific">Catenaria anguillulae PL171</name>
    <dbReference type="NCBI Taxonomy" id="765915"/>
    <lineage>
        <taxon>Eukaryota</taxon>
        <taxon>Fungi</taxon>
        <taxon>Fungi incertae sedis</taxon>
        <taxon>Blastocladiomycota</taxon>
        <taxon>Blastocladiomycetes</taxon>
        <taxon>Blastocladiales</taxon>
        <taxon>Catenariaceae</taxon>
        <taxon>Catenaria</taxon>
    </lineage>
</organism>
<name>A0A1Y2I4T1_9FUNG</name>
<dbReference type="EMBL" id="MCFL01000003">
    <property type="protein sequence ID" value="ORZ40522.1"/>
    <property type="molecule type" value="Genomic_DNA"/>
</dbReference>
<dbReference type="AlphaFoldDB" id="A0A1Y2I4T1"/>
<evidence type="ECO:0000313" key="2">
    <source>
        <dbReference type="Proteomes" id="UP000193411"/>
    </source>
</evidence>